<evidence type="ECO:0000313" key="7">
    <source>
        <dbReference type="Proteomes" id="UP000190037"/>
    </source>
</evidence>
<organism evidence="6 7">
    <name type="scientific">Embleya scabrispora</name>
    <dbReference type="NCBI Taxonomy" id="159449"/>
    <lineage>
        <taxon>Bacteria</taxon>
        <taxon>Bacillati</taxon>
        <taxon>Actinomycetota</taxon>
        <taxon>Actinomycetes</taxon>
        <taxon>Kitasatosporales</taxon>
        <taxon>Streptomycetaceae</taxon>
        <taxon>Embleya</taxon>
    </lineage>
</organism>
<dbReference type="PROSITE" id="PS00211">
    <property type="entry name" value="ABC_TRANSPORTER_1"/>
    <property type="match status" value="1"/>
</dbReference>
<evidence type="ECO:0000256" key="4">
    <source>
        <dbReference type="SAM" id="MobiDB-lite"/>
    </source>
</evidence>
<dbReference type="STRING" id="159449.B4N89_33835"/>
<dbReference type="FunFam" id="3.40.50.300:FF:000032">
    <property type="entry name" value="Export ABC transporter ATP-binding protein"/>
    <property type="match status" value="1"/>
</dbReference>
<dbReference type="PROSITE" id="PS50893">
    <property type="entry name" value="ABC_TRANSPORTER_2"/>
    <property type="match status" value="1"/>
</dbReference>
<dbReference type="CDD" id="cd03255">
    <property type="entry name" value="ABC_MJ0796_LolCDE_FtsE"/>
    <property type="match status" value="1"/>
</dbReference>
<dbReference type="Proteomes" id="UP000190037">
    <property type="component" value="Unassembled WGS sequence"/>
</dbReference>
<dbReference type="SMART" id="SM00382">
    <property type="entry name" value="AAA"/>
    <property type="match status" value="1"/>
</dbReference>
<dbReference type="InterPro" id="IPR003439">
    <property type="entry name" value="ABC_transporter-like_ATP-bd"/>
</dbReference>
<dbReference type="GO" id="GO:0005886">
    <property type="term" value="C:plasma membrane"/>
    <property type="evidence" value="ECO:0007669"/>
    <property type="project" value="TreeGrafter"/>
</dbReference>
<dbReference type="GO" id="GO:0098796">
    <property type="term" value="C:membrane protein complex"/>
    <property type="evidence" value="ECO:0007669"/>
    <property type="project" value="UniProtKB-ARBA"/>
</dbReference>
<dbReference type="InterPro" id="IPR015854">
    <property type="entry name" value="ABC_transpr_LolD-like"/>
</dbReference>
<evidence type="ECO:0000256" key="1">
    <source>
        <dbReference type="ARBA" id="ARBA00022448"/>
    </source>
</evidence>
<dbReference type="InterPro" id="IPR017871">
    <property type="entry name" value="ABC_transporter-like_CS"/>
</dbReference>
<keyword evidence="7" id="KW-1185">Reference proteome</keyword>
<keyword evidence="2" id="KW-0547">Nucleotide-binding</keyword>
<accession>A0A1T3NR32</accession>
<reference evidence="6 7" key="1">
    <citation type="submission" date="2017-03" db="EMBL/GenBank/DDBJ databases">
        <title>Draft genome sequence of Streptomyces scabrisporus NF3, endophyte isolated from Amphipterygium adstringens.</title>
        <authorList>
            <person name="Vazquez M."/>
            <person name="Ceapa C.D."/>
            <person name="Rodriguez Luna D."/>
            <person name="Sanchez Esquivel S."/>
        </authorList>
    </citation>
    <scope>NUCLEOTIDE SEQUENCE [LARGE SCALE GENOMIC DNA]</scope>
    <source>
        <strain evidence="6 7">NF3</strain>
    </source>
</reference>
<evidence type="ECO:0000256" key="2">
    <source>
        <dbReference type="ARBA" id="ARBA00022741"/>
    </source>
</evidence>
<dbReference type="Pfam" id="PF00005">
    <property type="entry name" value="ABC_tran"/>
    <property type="match status" value="1"/>
</dbReference>
<dbReference type="GO" id="GO:0005524">
    <property type="term" value="F:ATP binding"/>
    <property type="evidence" value="ECO:0007669"/>
    <property type="project" value="UniProtKB-KW"/>
</dbReference>
<sequence length="290" mass="30692">MFGRGKRGDRRARTGPVVPPRPDHDTFGAPSNPLHTPRTHHTSAVRLEGVAKAYGRGAEAVHALRGVDLDIPRGTFTAVMGPSGSGKSTFLHCAAGLDKPDAGRVLLGADDLTAMNENQLTRLRRTRLGFVFQAFNLLPSLTVEKNVLLPLRLAGQRPERGRAAEVLGMVGLHEHAGRRPAQLSGGQQQRVAIARALVTRPDVLFADEPTGALDTTTAAEVLALLRRAVDDTGATVVMVTHDPVAASYADRVVFLAEGNLAGHLHAPTPEAVAARMVGLSQPARAQGRAA</sequence>
<gene>
    <name evidence="6" type="ORF">B4N89_33835</name>
</gene>
<dbReference type="AlphaFoldDB" id="A0A1T3NR32"/>
<feature type="region of interest" description="Disordered" evidence="4">
    <location>
        <begin position="1"/>
        <end position="39"/>
    </location>
</feature>
<dbReference type="OrthoDB" id="9802264at2"/>
<evidence type="ECO:0000259" key="5">
    <source>
        <dbReference type="PROSITE" id="PS50893"/>
    </source>
</evidence>
<comment type="caution">
    <text evidence="6">The sequence shown here is derived from an EMBL/GenBank/DDBJ whole genome shotgun (WGS) entry which is preliminary data.</text>
</comment>
<dbReference type="InterPro" id="IPR027417">
    <property type="entry name" value="P-loop_NTPase"/>
</dbReference>
<dbReference type="PANTHER" id="PTHR24220">
    <property type="entry name" value="IMPORT ATP-BINDING PROTEIN"/>
    <property type="match status" value="1"/>
</dbReference>
<protein>
    <submittedName>
        <fullName evidence="6">ABC transporter ATP-binding protein</fullName>
    </submittedName>
</protein>
<dbReference type="PANTHER" id="PTHR24220:SF685">
    <property type="entry name" value="ABC TRANSPORTER RELATED"/>
    <property type="match status" value="1"/>
</dbReference>
<dbReference type="GO" id="GO:0022857">
    <property type="term" value="F:transmembrane transporter activity"/>
    <property type="evidence" value="ECO:0007669"/>
    <property type="project" value="TreeGrafter"/>
</dbReference>
<dbReference type="RefSeq" id="WP_078980286.1">
    <property type="nucleotide sequence ID" value="NZ_MWQN01000002.1"/>
</dbReference>
<dbReference type="EMBL" id="MWQN01000002">
    <property type="protein sequence ID" value="OPC79081.1"/>
    <property type="molecule type" value="Genomic_DNA"/>
</dbReference>
<feature type="domain" description="ABC transporter" evidence="5">
    <location>
        <begin position="45"/>
        <end position="282"/>
    </location>
</feature>
<proteinExistence type="predicted"/>
<dbReference type="GO" id="GO:0016887">
    <property type="term" value="F:ATP hydrolysis activity"/>
    <property type="evidence" value="ECO:0007669"/>
    <property type="project" value="InterPro"/>
</dbReference>
<name>A0A1T3NR32_9ACTN</name>
<feature type="compositionally biased region" description="Basic residues" evidence="4">
    <location>
        <begin position="1"/>
        <end position="10"/>
    </location>
</feature>
<dbReference type="InterPro" id="IPR017911">
    <property type="entry name" value="MacB-like_ATP-bd"/>
</dbReference>
<keyword evidence="3 6" id="KW-0067">ATP-binding</keyword>
<dbReference type="InterPro" id="IPR003593">
    <property type="entry name" value="AAA+_ATPase"/>
</dbReference>
<evidence type="ECO:0000313" key="6">
    <source>
        <dbReference type="EMBL" id="OPC79081.1"/>
    </source>
</evidence>
<dbReference type="Gene3D" id="3.40.50.300">
    <property type="entry name" value="P-loop containing nucleotide triphosphate hydrolases"/>
    <property type="match status" value="1"/>
</dbReference>
<dbReference type="SUPFAM" id="SSF52540">
    <property type="entry name" value="P-loop containing nucleoside triphosphate hydrolases"/>
    <property type="match status" value="1"/>
</dbReference>
<keyword evidence="1" id="KW-0813">Transport</keyword>
<evidence type="ECO:0000256" key="3">
    <source>
        <dbReference type="ARBA" id="ARBA00022840"/>
    </source>
</evidence>